<proteinExistence type="predicted"/>
<feature type="domain" description="Glyoxalase-like" evidence="1">
    <location>
        <begin position="103"/>
        <end position="215"/>
    </location>
</feature>
<dbReference type="InterPro" id="IPR041581">
    <property type="entry name" value="Glyoxalase_6"/>
</dbReference>
<dbReference type="InterPro" id="IPR029068">
    <property type="entry name" value="Glyas_Bleomycin-R_OHBP_Dase"/>
</dbReference>
<reference evidence="2" key="2">
    <citation type="submission" date="2020-09" db="EMBL/GenBank/DDBJ databases">
        <authorList>
            <person name="Sun Q."/>
            <person name="Ohkuma M."/>
        </authorList>
    </citation>
    <scope>NUCLEOTIDE SEQUENCE</scope>
    <source>
        <strain evidence="2">JCM 19831</strain>
    </source>
</reference>
<keyword evidence="3" id="KW-1185">Reference proteome</keyword>
<dbReference type="AlphaFoldDB" id="A0A917UFS8"/>
<comment type="caution">
    <text evidence="2">The sequence shown here is derived from an EMBL/GenBank/DDBJ whole genome shotgun (WGS) entry which is preliminary data.</text>
</comment>
<dbReference type="PANTHER" id="PTHR35908:SF1">
    <property type="entry name" value="CONSERVED PROTEIN"/>
    <property type="match status" value="1"/>
</dbReference>
<dbReference type="Pfam" id="PF18029">
    <property type="entry name" value="Glyoxalase_6"/>
    <property type="match status" value="1"/>
</dbReference>
<sequence length="226" mass="24851">MVAVRGLHNAVRRVTVVGTGEELDHRTLGGFPAHNVPGVLCIDAPTRLDPYATVLAVELDGELDLYRGAGHGWQPAHGWCRNLLDHLDASCDDARVTSFISHTTVDCADAYPLSRWWQAVLDYVDDPDDPNEPGHEECMIFSRDGKHRLLFVEVPDAKQVKNRIHFDLRPVEGSRDAELSRLIELGATTVADRRNPDGTGWVVLADPEGNEFCILRSNAEVAAGPA</sequence>
<evidence type="ECO:0000313" key="3">
    <source>
        <dbReference type="Proteomes" id="UP000642070"/>
    </source>
</evidence>
<dbReference type="PANTHER" id="PTHR35908">
    <property type="entry name" value="HYPOTHETICAL FUSION PROTEIN"/>
    <property type="match status" value="1"/>
</dbReference>
<dbReference type="Proteomes" id="UP000642070">
    <property type="component" value="Unassembled WGS sequence"/>
</dbReference>
<dbReference type="SUPFAM" id="SSF54593">
    <property type="entry name" value="Glyoxalase/Bleomycin resistance protein/Dihydroxybiphenyl dioxygenase"/>
    <property type="match status" value="1"/>
</dbReference>
<organism evidence="2 3">
    <name type="scientific">Dactylosporangium sucinum</name>
    <dbReference type="NCBI Taxonomy" id="1424081"/>
    <lineage>
        <taxon>Bacteria</taxon>
        <taxon>Bacillati</taxon>
        <taxon>Actinomycetota</taxon>
        <taxon>Actinomycetes</taxon>
        <taxon>Micromonosporales</taxon>
        <taxon>Micromonosporaceae</taxon>
        <taxon>Dactylosporangium</taxon>
    </lineage>
</organism>
<dbReference type="EMBL" id="BMPI01000126">
    <property type="protein sequence ID" value="GGM89183.1"/>
    <property type="molecule type" value="Genomic_DNA"/>
</dbReference>
<protein>
    <recommendedName>
        <fullName evidence="1">Glyoxalase-like domain-containing protein</fullName>
    </recommendedName>
</protein>
<name>A0A917UFS8_9ACTN</name>
<reference evidence="2" key="1">
    <citation type="journal article" date="2014" name="Int. J. Syst. Evol. Microbiol.">
        <title>Complete genome sequence of Corynebacterium casei LMG S-19264T (=DSM 44701T), isolated from a smear-ripened cheese.</title>
        <authorList>
            <consortium name="US DOE Joint Genome Institute (JGI-PGF)"/>
            <person name="Walter F."/>
            <person name="Albersmeier A."/>
            <person name="Kalinowski J."/>
            <person name="Ruckert C."/>
        </authorList>
    </citation>
    <scope>NUCLEOTIDE SEQUENCE</scope>
    <source>
        <strain evidence="2">JCM 19831</strain>
    </source>
</reference>
<evidence type="ECO:0000313" key="2">
    <source>
        <dbReference type="EMBL" id="GGM89183.1"/>
    </source>
</evidence>
<evidence type="ECO:0000259" key="1">
    <source>
        <dbReference type="Pfam" id="PF18029"/>
    </source>
</evidence>
<dbReference type="Gene3D" id="3.10.180.10">
    <property type="entry name" value="2,3-Dihydroxybiphenyl 1,2-Dioxygenase, domain 1"/>
    <property type="match status" value="1"/>
</dbReference>
<dbReference type="CDD" id="cd06587">
    <property type="entry name" value="VOC"/>
    <property type="match status" value="1"/>
</dbReference>
<accession>A0A917UFS8</accession>
<gene>
    <name evidence="2" type="ORF">GCM10007977_109020</name>
</gene>